<dbReference type="Proteomes" id="UP001317963">
    <property type="component" value="Chromosome"/>
</dbReference>
<gene>
    <name evidence="1" type="ORF">E0F26_11880</name>
</gene>
<evidence type="ECO:0000313" key="1">
    <source>
        <dbReference type="EMBL" id="UZP75392.1"/>
    </source>
</evidence>
<proteinExistence type="predicted"/>
<name>A0ABY6Q7X9_9GAMM</name>
<reference evidence="1 2" key="1">
    <citation type="submission" date="2019-02" db="EMBL/GenBank/DDBJ databases">
        <title>Halieaceae_genomes.</title>
        <authorList>
            <person name="Li S.-H."/>
        </authorList>
    </citation>
    <scope>NUCLEOTIDE SEQUENCE [LARGE SCALE GENOMIC DNA]</scope>
    <source>
        <strain evidence="1 2">JH123</strain>
    </source>
</reference>
<keyword evidence="2" id="KW-1185">Reference proteome</keyword>
<dbReference type="RefSeq" id="WP_279241879.1">
    <property type="nucleotide sequence ID" value="NZ_CP036501.1"/>
</dbReference>
<organism evidence="1 2">
    <name type="scientific">Candidatus Paraluminiphilus aquimaris</name>
    <dbReference type="NCBI Taxonomy" id="2518994"/>
    <lineage>
        <taxon>Bacteria</taxon>
        <taxon>Pseudomonadati</taxon>
        <taxon>Pseudomonadota</taxon>
        <taxon>Gammaproteobacteria</taxon>
        <taxon>Cellvibrionales</taxon>
        <taxon>Halieaceae</taxon>
        <taxon>Candidatus Paraluminiphilus</taxon>
    </lineage>
</organism>
<dbReference type="EMBL" id="CP036501">
    <property type="protein sequence ID" value="UZP75392.1"/>
    <property type="molecule type" value="Genomic_DNA"/>
</dbReference>
<sequence length="135" mass="14977">MNILETDHWCLMLPAEWQAETEDDIVRITDQDEVGEIEITTLHKQSGKVMPEEIQDMASIESPEVPHWTAVNIGAFSGVNGHYTEDGAAVREWYLGSESLLLFVTYVCHKDDAGLDDASVDELLGTLVVGDSQQN</sequence>
<evidence type="ECO:0000313" key="2">
    <source>
        <dbReference type="Proteomes" id="UP001317963"/>
    </source>
</evidence>
<protein>
    <submittedName>
        <fullName evidence="1">Uncharacterized protein</fullName>
    </submittedName>
</protein>
<accession>A0ABY6Q7X9</accession>